<dbReference type="Proteomes" id="UP000178222">
    <property type="component" value="Unassembled WGS sequence"/>
</dbReference>
<gene>
    <name evidence="7" type="ORF">A3J30_03680</name>
</gene>
<dbReference type="NCBIfam" id="TIGR02937">
    <property type="entry name" value="sigma70-ECF"/>
    <property type="match status" value="1"/>
</dbReference>
<dbReference type="EMBL" id="MHUL01000029">
    <property type="protein sequence ID" value="OHA76696.1"/>
    <property type="molecule type" value="Genomic_DNA"/>
</dbReference>
<organism evidence="7 8">
    <name type="scientific">Candidatus Wildermuthbacteria bacterium RIFCSPLOWO2_02_FULL_47_9c</name>
    <dbReference type="NCBI Taxonomy" id="1802466"/>
    <lineage>
        <taxon>Bacteria</taxon>
        <taxon>Candidatus Wildermuthiibacteriota</taxon>
    </lineage>
</organism>
<dbReference type="SUPFAM" id="SSF88946">
    <property type="entry name" value="Sigma2 domain of RNA polymerase sigma factors"/>
    <property type="match status" value="1"/>
</dbReference>
<dbReference type="InterPro" id="IPR007627">
    <property type="entry name" value="RNA_pol_sigma70_r2"/>
</dbReference>
<evidence type="ECO:0000256" key="3">
    <source>
        <dbReference type="ARBA" id="ARBA00023082"/>
    </source>
</evidence>
<comment type="caution">
    <text evidence="7">The sequence shown here is derived from an EMBL/GenBank/DDBJ whole genome shotgun (WGS) entry which is preliminary data.</text>
</comment>
<keyword evidence="3" id="KW-0731">Sigma factor</keyword>
<dbReference type="PANTHER" id="PTHR43133">
    <property type="entry name" value="RNA POLYMERASE ECF-TYPE SIGMA FACTO"/>
    <property type="match status" value="1"/>
</dbReference>
<dbReference type="Pfam" id="PF04542">
    <property type="entry name" value="Sigma70_r2"/>
    <property type="match status" value="1"/>
</dbReference>
<comment type="similarity">
    <text evidence="1">Belongs to the sigma-70 factor family. ECF subfamily.</text>
</comment>
<name>A0A1G2RV07_9BACT</name>
<dbReference type="Gene3D" id="1.10.10.10">
    <property type="entry name" value="Winged helix-like DNA-binding domain superfamily/Winged helix DNA-binding domain"/>
    <property type="match status" value="1"/>
</dbReference>
<keyword evidence="2" id="KW-0805">Transcription regulation</keyword>
<keyword evidence="4" id="KW-0804">Transcription</keyword>
<dbReference type="GO" id="GO:0006352">
    <property type="term" value="P:DNA-templated transcription initiation"/>
    <property type="evidence" value="ECO:0007669"/>
    <property type="project" value="InterPro"/>
</dbReference>
<evidence type="ECO:0000313" key="7">
    <source>
        <dbReference type="EMBL" id="OHA76696.1"/>
    </source>
</evidence>
<protein>
    <submittedName>
        <fullName evidence="7">Uncharacterized protein</fullName>
    </submittedName>
</protein>
<dbReference type="AlphaFoldDB" id="A0A1G2RV07"/>
<feature type="domain" description="RNA polymerase sigma-70 region 2" evidence="5">
    <location>
        <begin position="8"/>
        <end position="73"/>
    </location>
</feature>
<dbReference type="Gene3D" id="1.10.1740.10">
    <property type="match status" value="1"/>
</dbReference>
<dbReference type="InterPro" id="IPR036388">
    <property type="entry name" value="WH-like_DNA-bd_sf"/>
</dbReference>
<dbReference type="PANTHER" id="PTHR43133:SF57">
    <property type="entry name" value="RNA POLYMERASE SIGMA-70 FACTOR"/>
    <property type="match status" value="1"/>
</dbReference>
<dbReference type="Pfam" id="PF08281">
    <property type="entry name" value="Sigma70_r4_2"/>
    <property type="match status" value="1"/>
</dbReference>
<feature type="domain" description="RNA polymerase sigma factor 70 region 4 type 2" evidence="6">
    <location>
        <begin position="104"/>
        <end position="156"/>
    </location>
</feature>
<dbReference type="InterPro" id="IPR013325">
    <property type="entry name" value="RNA_pol_sigma_r2"/>
</dbReference>
<dbReference type="GO" id="GO:0016987">
    <property type="term" value="F:sigma factor activity"/>
    <property type="evidence" value="ECO:0007669"/>
    <property type="project" value="UniProtKB-KW"/>
</dbReference>
<dbReference type="SUPFAM" id="SSF88659">
    <property type="entry name" value="Sigma3 and sigma4 domains of RNA polymerase sigma factors"/>
    <property type="match status" value="1"/>
</dbReference>
<proteinExistence type="inferred from homology"/>
<dbReference type="GO" id="GO:0003677">
    <property type="term" value="F:DNA binding"/>
    <property type="evidence" value="ECO:0007669"/>
    <property type="project" value="InterPro"/>
</dbReference>
<sequence>MSEQFGKIYDQYVEKIYRFIFLKVESQEVAEDLCSEVFVCCLEEFQKNSIENTQAFLYQVARYTIADYYRKRAGVKVVSIDEADDIFEEKPTQLQEAAVAAEMEEVRKALARLRDEYQNFIIWRYLDELSIPEIVQITGKTEGNVRVGIHRALGALREEMKERANVQV</sequence>
<evidence type="ECO:0000259" key="5">
    <source>
        <dbReference type="Pfam" id="PF04542"/>
    </source>
</evidence>
<dbReference type="InterPro" id="IPR039425">
    <property type="entry name" value="RNA_pol_sigma-70-like"/>
</dbReference>
<evidence type="ECO:0000256" key="1">
    <source>
        <dbReference type="ARBA" id="ARBA00010641"/>
    </source>
</evidence>
<evidence type="ECO:0000259" key="6">
    <source>
        <dbReference type="Pfam" id="PF08281"/>
    </source>
</evidence>
<evidence type="ECO:0000256" key="2">
    <source>
        <dbReference type="ARBA" id="ARBA00023015"/>
    </source>
</evidence>
<evidence type="ECO:0000256" key="4">
    <source>
        <dbReference type="ARBA" id="ARBA00023163"/>
    </source>
</evidence>
<evidence type="ECO:0000313" key="8">
    <source>
        <dbReference type="Proteomes" id="UP000178222"/>
    </source>
</evidence>
<reference evidence="7 8" key="1">
    <citation type="journal article" date="2016" name="Nat. Commun.">
        <title>Thousands of microbial genomes shed light on interconnected biogeochemical processes in an aquifer system.</title>
        <authorList>
            <person name="Anantharaman K."/>
            <person name="Brown C.T."/>
            <person name="Hug L.A."/>
            <person name="Sharon I."/>
            <person name="Castelle C.J."/>
            <person name="Probst A.J."/>
            <person name="Thomas B.C."/>
            <person name="Singh A."/>
            <person name="Wilkins M.J."/>
            <person name="Karaoz U."/>
            <person name="Brodie E.L."/>
            <person name="Williams K.H."/>
            <person name="Hubbard S.S."/>
            <person name="Banfield J.F."/>
        </authorList>
    </citation>
    <scope>NUCLEOTIDE SEQUENCE [LARGE SCALE GENOMIC DNA]</scope>
</reference>
<accession>A0A1G2RV07</accession>
<dbReference type="InterPro" id="IPR013324">
    <property type="entry name" value="RNA_pol_sigma_r3/r4-like"/>
</dbReference>
<dbReference type="InterPro" id="IPR014284">
    <property type="entry name" value="RNA_pol_sigma-70_dom"/>
</dbReference>
<dbReference type="InterPro" id="IPR013249">
    <property type="entry name" value="RNA_pol_sigma70_r4_t2"/>
</dbReference>